<gene>
    <name evidence="1" type="ORF">PYW08_012172</name>
</gene>
<evidence type="ECO:0000313" key="2">
    <source>
        <dbReference type="Proteomes" id="UP001231649"/>
    </source>
</evidence>
<organism evidence="1 2">
    <name type="scientific">Mythimna loreyi</name>
    <dbReference type="NCBI Taxonomy" id="667449"/>
    <lineage>
        <taxon>Eukaryota</taxon>
        <taxon>Metazoa</taxon>
        <taxon>Ecdysozoa</taxon>
        <taxon>Arthropoda</taxon>
        <taxon>Hexapoda</taxon>
        <taxon>Insecta</taxon>
        <taxon>Pterygota</taxon>
        <taxon>Neoptera</taxon>
        <taxon>Endopterygota</taxon>
        <taxon>Lepidoptera</taxon>
        <taxon>Glossata</taxon>
        <taxon>Ditrysia</taxon>
        <taxon>Noctuoidea</taxon>
        <taxon>Noctuidae</taxon>
        <taxon>Noctuinae</taxon>
        <taxon>Hadenini</taxon>
        <taxon>Mythimna</taxon>
    </lineage>
</organism>
<reference evidence="1" key="1">
    <citation type="submission" date="2023-03" db="EMBL/GenBank/DDBJ databases">
        <title>Chromosome-level genomes of two armyworms, Mythimna separata and Mythimna loreyi, provide insights into the biosynthesis and reception of sex pheromones.</title>
        <authorList>
            <person name="Zhao H."/>
        </authorList>
    </citation>
    <scope>NUCLEOTIDE SEQUENCE</scope>
    <source>
        <strain evidence="1">BeijingLab</strain>
    </source>
</reference>
<dbReference type="Proteomes" id="UP001231649">
    <property type="component" value="Chromosome 30"/>
</dbReference>
<dbReference type="EMBL" id="CM056806">
    <property type="protein sequence ID" value="KAJ8704852.1"/>
    <property type="molecule type" value="Genomic_DNA"/>
</dbReference>
<sequence length="216" mass="24569">MRLIIGLLALFIVQLTVTVAGHSGHDEAGSHHHRRARKHSDDHDYEYTSEEEREEWLARRKHHRRKEEGGDHHISNELRIILGVRSLKESSELLHQLTGHRDKQDVFEFLRKCKGSRSFKTVVGFLKLMGTSPYVLKAFGVMKPLIGHDDFDGIFESLQKISGERDPHEIADYFMHVAHTTGVEGVKLEILKLTSGVGPAEFPKLLKELLPEIADA</sequence>
<evidence type="ECO:0000313" key="1">
    <source>
        <dbReference type="EMBL" id="KAJ8704852.1"/>
    </source>
</evidence>
<keyword evidence="2" id="KW-1185">Reference proteome</keyword>
<accession>A0ACC2Q197</accession>
<protein>
    <submittedName>
        <fullName evidence="1">Uncharacterized protein</fullName>
    </submittedName>
</protein>
<proteinExistence type="predicted"/>
<comment type="caution">
    <text evidence="1">The sequence shown here is derived from an EMBL/GenBank/DDBJ whole genome shotgun (WGS) entry which is preliminary data.</text>
</comment>
<name>A0ACC2Q197_9NEOP</name>